<dbReference type="InterPro" id="IPR036388">
    <property type="entry name" value="WH-like_DNA-bd_sf"/>
</dbReference>
<dbReference type="NCBIfam" id="TIGR02937">
    <property type="entry name" value="sigma70-ECF"/>
    <property type="match status" value="1"/>
</dbReference>
<protein>
    <submittedName>
        <fullName evidence="7">RNA polymerase subunit sigma-24</fullName>
    </submittedName>
</protein>
<dbReference type="SUPFAM" id="SSF88659">
    <property type="entry name" value="Sigma3 and sigma4 domains of RNA polymerase sigma factors"/>
    <property type="match status" value="1"/>
</dbReference>
<dbReference type="Pfam" id="PF08281">
    <property type="entry name" value="Sigma70_r4_2"/>
    <property type="match status" value="1"/>
</dbReference>
<evidence type="ECO:0000256" key="2">
    <source>
        <dbReference type="ARBA" id="ARBA00023015"/>
    </source>
</evidence>
<feature type="domain" description="RNA polymerase sigma factor 70 region 4 type 2" evidence="6">
    <location>
        <begin position="113"/>
        <end position="164"/>
    </location>
</feature>
<evidence type="ECO:0000313" key="7">
    <source>
        <dbReference type="EMBL" id="PQM27166.1"/>
    </source>
</evidence>
<sequence length="192" mass="21650">MTEAPGLEAMFLANRAALLRYLRVRLRGDGDGEDILQDLWLKLADIDASLIAEPLAYLYRAAENLVLDRRRSAQRRNAREQEWTKGHIEGSIAAPRDAQPSADRLLVARDQLRRVDAVLDTLPERTAFAFRAVRIDGVPQKQIAAEMGISLSAVEKHLQRGYRAVLDLKQQLDVEIDAPQRQWAEGIDDGDR</sequence>
<dbReference type="InterPro" id="IPR013324">
    <property type="entry name" value="RNA_pol_sigma_r3/r4-like"/>
</dbReference>
<dbReference type="OrthoDB" id="7190058at2"/>
<dbReference type="GO" id="GO:0016987">
    <property type="term" value="F:sigma factor activity"/>
    <property type="evidence" value="ECO:0007669"/>
    <property type="project" value="UniProtKB-KW"/>
</dbReference>
<keyword evidence="4" id="KW-0804">Transcription</keyword>
<evidence type="ECO:0000259" key="5">
    <source>
        <dbReference type="Pfam" id="PF04542"/>
    </source>
</evidence>
<dbReference type="InterPro" id="IPR013249">
    <property type="entry name" value="RNA_pol_sigma70_r4_t2"/>
</dbReference>
<accession>A0A2S8B4D2</accession>
<evidence type="ECO:0000256" key="3">
    <source>
        <dbReference type="ARBA" id="ARBA00023082"/>
    </source>
</evidence>
<dbReference type="SUPFAM" id="SSF88946">
    <property type="entry name" value="Sigma2 domain of RNA polymerase sigma factors"/>
    <property type="match status" value="1"/>
</dbReference>
<dbReference type="PANTHER" id="PTHR43133">
    <property type="entry name" value="RNA POLYMERASE ECF-TYPE SIGMA FACTO"/>
    <property type="match status" value="1"/>
</dbReference>
<organism evidence="7 8">
    <name type="scientific">Sphingopyxis lindanitolerans</name>
    <dbReference type="NCBI Taxonomy" id="2054227"/>
    <lineage>
        <taxon>Bacteria</taxon>
        <taxon>Pseudomonadati</taxon>
        <taxon>Pseudomonadota</taxon>
        <taxon>Alphaproteobacteria</taxon>
        <taxon>Sphingomonadales</taxon>
        <taxon>Sphingomonadaceae</taxon>
        <taxon>Sphingopyxis</taxon>
    </lineage>
</organism>
<comment type="similarity">
    <text evidence="1">Belongs to the sigma-70 factor family. ECF subfamily.</text>
</comment>
<dbReference type="InterPro" id="IPR014284">
    <property type="entry name" value="RNA_pol_sigma-70_dom"/>
</dbReference>
<comment type="caution">
    <text evidence="7">The sequence shown here is derived from an EMBL/GenBank/DDBJ whole genome shotgun (WGS) entry which is preliminary data.</text>
</comment>
<gene>
    <name evidence="7" type="ORF">CVO77_12600</name>
</gene>
<dbReference type="InterPro" id="IPR007627">
    <property type="entry name" value="RNA_pol_sigma70_r2"/>
</dbReference>
<evidence type="ECO:0000256" key="1">
    <source>
        <dbReference type="ARBA" id="ARBA00010641"/>
    </source>
</evidence>
<dbReference type="Gene3D" id="1.10.10.10">
    <property type="entry name" value="Winged helix-like DNA-binding domain superfamily/Winged helix DNA-binding domain"/>
    <property type="match status" value="1"/>
</dbReference>
<reference evidence="8" key="1">
    <citation type="submission" date="2017-11" db="EMBL/GenBank/DDBJ databases">
        <title>The complete genome sequence of Sphingopyxis pomeranensis sp. nov. strain WS5A3p.</title>
        <authorList>
            <person name="Kaminski M.A."/>
        </authorList>
    </citation>
    <scope>NUCLEOTIDE SEQUENCE [LARGE SCALE GENOMIC DNA]</scope>
    <source>
        <strain evidence="8">WS5A3p</strain>
    </source>
</reference>
<dbReference type="GO" id="GO:0006352">
    <property type="term" value="P:DNA-templated transcription initiation"/>
    <property type="evidence" value="ECO:0007669"/>
    <property type="project" value="InterPro"/>
</dbReference>
<dbReference type="AlphaFoldDB" id="A0A2S8B4D2"/>
<feature type="domain" description="RNA polymerase sigma-70 region 2" evidence="5">
    <location>
        <begin position="11"/>
        <end position="76"/>
    </location>
</feature>
<evidence type="ECO:0000256" key="4">
    <source>
        <dbReference type="ARBA" id="ARBA00023163"/>
    </source>
</evidence>
<dbReference type="Pfam" id="PF04542">
    <property type="entry name" value="Sigma70_r2"/>
    <property type="match status" value="1"/>
</dbReference>
<keyword evidence="3" id="KW-0731">Sigma factor</keyword>
<dbReference type="PANTHER" id="PTHR43133:SF63">
    <property type="entry name" value="RNA POLYMERASE SIGMA FACTOR FECI-RELATED"/>
    <property type="match status" value="1"/>
</dbReference>
<dbReference type="InterPro" id="IPR013325">
    <property type="entry name" value="RNA_pol_sigma_r2"/>
</dbReference>
<dbReference type="Gene3D" id="1.10.1740.10">
    <property type="match status" value="1"/>
</dbReference>
<evidence type="ECO:0000259" key="6">
    <source>
        <dbReference type="Pfam" id="PF08281"/>
    </source>
</evidence>
<keyword evidence="2" id="KW-0805">Transcription regulation</keyword>
<dbReference type="Proteomes" id="UP000238954">
    <property type="component" value="Chromosome"/>
</dbReference>
<proteinExistence type="inferred from homology"/>
<dbReference type="InterPro" id="IPR039425">
    <property type="entry name" value="RNA_pol_sigma-70-like"/>
</dbReference>
<dbReference type="GO" id="GO:0003677">
    <property type="term" value="F:DNA binding"/>
    <property type="evidence" value="ECO:0007669"/>
    <property type="project" value="InterPro"/>
</dbReference>
<evidence type="ECO:0000313" key="8">
    <source>
        <dbReference type="Proteomes" id="UP000238954"/>
    </source>
</evidence>
<name>A0A2S8B4D2_9SPHN</name>
<dbReference type="EMBL" id="PHFW01000003">
    <property type="protein sequence ID" value="PQM27166.1"/>
    <property type="molecule type" value="Genomic_DNA"/>
</dbReference>
<keyword evidence="8" id="KW-1185">Reference proteome</keyword>